<evidence type="ECO:0000313" key="2">
    <source>
        <dbReference type="Proteomes" id="UP000034789"/>
    </source>
</evidence>
<protein>
    <submittedName>
        <fullName evidence="1">Uncharacterized protein</fullName>
    </submittedName>
</protein>
<comment type="caution">
    <text evidence="1">The sequence shown here is derived from an EMBL/GenBank/DDBJ whole genome shotgun (WGS) entry which is preliminary data.</text>
</comment>
<dbReference type="Proteomes" id="UP000034789">
    <property type="component" value="Unassembled WGS sequence"/>
</dbReference>
<gene>
    <name evidence="1" type="ORF">UY98_C0024G0003</name>
</gene>
<dbReference type="AlphaFoldDB" id="A0A0G1YU38"/>
<evidence type="ECO:0000313" key="1">
    <source>
        <dbReference type="EMBL" id="KKW46938.1"/>
    </source>
</evidence>
<reference evidence="1 2" key="1">
    <citation type="journal article" date="2015" name="Nature">
        <title>rRNA introns, odd ribosomes, and small enigmatic genomes across a large radiation of phyla.</title>
        <authorList>
            <person name="Brown C.T."/>
            <person name="Hug L.A."/>
            <person name="Thomas B.C."/>
            <person name="Sharon I."/>
            <person name="Castelle C.J."/>
            <person name="Singh A."/>
            <person name="Wilkins M.J."/>
            <person name="Williams K.H."/>
            <person name="Banfield J.F."/>
        </authorList>
    </citation>
    <scope>NUCLEOTIDE SEQUENCE [LARGE SCALE GENOMIC DNA]</scope>
</reference>
<name>A0A0G1YU38_9BACT</name>
<accession>A0A0G1YU38</accession>
<organism evidence="1 2">
    <name type="scientific">Candidatus Kaiserbacteria bacterium GW2011_GWA2_58_9</name>
    <dbReference type="NCBI Taxonomy" id="1618672"/>
    <lineage>
        <taxon>Bacteria</taxon>
        <taxon>Candidatus Kaiseribacteriota</taxon>
    </lineage>
</organism>
<proteinExistence type="predicted"/>
<dbReference type="EMBL" id="LCSD01000024">
    <property type="protein sequence ID" value="KKW46938.1"/>
    <property type="molecule type" value="Genomic_DNA"/>
</dbReference>
<sequence>MLKITLVSKKLGVVWMYLHLRNYLSHHNKPPP</sequence>